<evidence type="ECO:0000313" key="1">
    <source>
        <dbReference type="EMBL" id="KAJ5081085.1"/>
    </source>
</evidence>
<sequence length="211" mass="23678">MASVLNYMVYFLGRLFYPIRGHDSRQFIYCPAFKDIPKPNMTLECEECGPSGSKLLLQHTSLAEDGIGIIPELKWTPPQATEPVKEYVLICEDIDIPIPFLVIHHGLFWGIDAKHTHVSSLQTSVAKNSPRWKTSSAWNYVPNIRGASYIGASPVLGHGTHRYVFTIIALKESLNFARPEKVTKSDIKKAIAGKVVGWAQWTGEFEKPWPA</sequence>
<dbReference type="CDD" id="cd00457">
    <property type="entry name" value="PEBP"/>
    <property type="match status" value="1"/>
</dbReference>
<dbReference type="Pfam" id="PF01161">
    <property type="entry name" value="PBP"/>
    <property type="match status" value="1"/>
</dbReference>
<reference evidence="1" key="1">
    <citation type="submission" date="2022-11" db="EMBL/GenBank/DDBJ databases">
        <authorList>
            <person name="Petersen C."/>
        </authorList>
    </citation>
    <scope>NUCLEOTIDE SEQUENCE</scope>
    <source>
        <strain evidence="1">IBT 30069</strain>
    </source>
</reference>
<gene>
    <name evidence="1" type="ORF">N7456_013323</name>
</gene>
<dbReference type="PANTHER" id="PTHR30289:SF13">
    <property type="entry name" value="PEBP-LIKE PROTEIN"/>
    <property type="match status" value="1"/>
</dbReference>
<dbReference type="EMBL" id="JAPQKH010000011">
    <property type="protein sequence ID" value="KAJ5081085.1"/>
    <property type="molecule type" value="Genomic_DNA"/>
</dbReference>
<evidence type="ECO:0000313" key="2">
    <source>
        <dbReference type="Proteomes" id="UP001149165"/>
    </source>
</evidence>
<organism evidence="1 2">
    <name type="scientific">Penicillium angulare</name>
    <dbReference type="NCBI Taxonomy" id="116970"/>
    <lineage>
        <taxon>Eukaryota</taxon>
        <taxon>Fungi</taxon>
        <taxon>Dikarya</taxon>
        <taxon>Ascomycota</taxon>
        <taxon>Pezizomycotina</taxon>
        <taxon>Eurotiomycetes</taxon>
        <taxon>Eurotiomycetidae</taxon>
        <taxon>Eurotiales</taxon>
        <taxon>Aspergillaceae</taxon>
        <taxon>Penicillium</taxon>
    </lineage>
</organism>
<dbReference type="AlphaFoldDB" id="A0A9W9EG59"/>
<dbReference type="PANTHER" id="PTHR30289">
    <property type="entry name" value="UNCHARACTERIZED PROTEIN YBCL-RELATED"/>
    <property type="match status" value="1"/>
</dbReference>
<proteinExistence type="predicted"/>
<dbReference type="InterPro" id="IPR008914">
    <property type="entry name" value="PEBP"/>
</dbReference>
<dbReference type="Gene3D" id="3.90.280.10">
    <property type="entry name" value="PEBP-like"/>
    <property type="match status" value="1"/>
</dbReference>
<keyword evidence="2" id="KW-1185">Reference proteome</keyword>
<comment type="caution">
    <text evidence="1">The sequence shown here is derived from an EMBL/GenBank/DDBJ whole genome shotgun (WGS) entry which is preliminary data.</text>
</comment>
<dbReference type="OrthoDB" id="10251855at2759"/>
<reference evidence="1" key="2">
    <citation type="journal article" date="2023" name="IMA Fungus">
        <title>Comparative genomic study of the Penicillium genus elucidates a diverse pangenome and 15 lateral gene transfer events.</title>
        <authorList>
            <person name="Petersen C."/>
            <person name="Sorensen T."/>
            <person name="Nielsen M.R."/>
            <person name="Sondergaard T.E."/>
            <person name="Sorensen J.L."/>
            <person name="Fitzpatrick D.A."/>
            <person name="Frisvad J.C."/>
            <person name="Nielsen K.L."/>
        </authorList>
    </citation>
    <scope>NUCLEOTIDE SEQUENCE</scope>
    <source>
        <strain evidence="1">IBT 30069</strain>
    </source>
</reference>
<name>A0A9W9EG59_9EURO</name>
<dbReference type="InterPro" id="IPR049556">
    <property type="entry name" value="PhiB"/>
</dbReference>
<protein>
    <submittedName>
        <fullName evidence="1">Phosphatidylethanolamine-binding protein PEBP</fullName>
    </submittedName>
</protein>
<dbReference type="SUPFAM" id="SSF49777">
    <property type="entry name" value="PEBP-like"/>
    <property type="match status" value="1"/>
</dbReference>
<dbReference type="InterPro" id="IPR036610">
    <property type="entry name" value="PEBP-like_sf"/>
</dbReference>
<dbReference type="Proteomes" id="UP001149165">
    <property type="component" value="Unassembled WGS sequence"/>
</dbReference>
<accession>A0A9W9EG59</accession>